<dbReference type="PANTHER" id="PTHR42852:SF17">
    <property type="entry name" value="THIOREDOXIN-LIKE PROTEIN HI_1115"/>
    <property type="match status" value="1"/>
</dbReference>
<accession>A0A317F7F0</accession>
<name>A0A317F7F0_9SPHI</name>
<feature type="chain" id="PRO_5016356736" description="Thioredoxin domain-containing protein" evidence="1">
    <location>
        <begin position="20"/>
        <end position="240"/>
    </location>
</feature>
<feature type="domain" description="Thioredoxin" evidence="2">
    <location>
        <begin position="98"/>
        <end position="238"/>
    </location>
</feature>
<dbReference type="AlphaFoldDB" id="A0A317F7F0"/>
<feature type="signal peptide" evidence="1">
    <location>
        <begin position="1"/>
        <end position="19"/>
    </location>
</feature>
<dbReference type="Gene3D" id="3.40.30.10">
    <property type="entry name" value="Glutaredoxin"/>
    <property type="match status" value="1"/>
</dbReference>
<dbReference type="PANTHER" id="PTHR42852">
    <property type="entry name" value="THIOL:DISULFIDE INTERCHANGE PROTEIN DSBE"/>
    <property type="match status" value="1"/>
</dbReference>
<keyword evidence="1" id="KW-0732">Signal</keyword>
<evidence type="ECO:0000313" key="4">
    <source>
        <dbReference type="Proteomes" id="UP000245391"/>
    </source>
</evidence>
<comment type="caution">
    <text evidence="3">The sequence shown here is derived from an EMBL/GenBank/DDBJ whole genome shotgun (WGS) entry which is preliminary data.</text>
</comment>
<dbReference type="Proteomes" id="UP000245391">
    <property type="component" value="Unassembled WGS sequence"/>
</dbReference>
<dbReference type="OrthoDB" id="9815205at2"/>
<dbReference type="GO" id="GO:0016491">
    <property type="term" value="F:oxidoreductase activity"/>
    <property type="evidence" value="ECO:0007669"/>
    <property type="project" value="InterPro"/>
</dbReference>
<organism evidence="3 4">
    <name type="scientific">Pedobacter paludis</name>
    <dbReference type="NCBI Taxonomy" id="2203212"/>
    <lineage>
        <taxon>Bacteria</taxon>
        <taxon>Pseudomonadati</taxon>
        <taxon>Bacteroidota</taxon>
        <taxon>Sphingobacteriia</taxon>
        <taxon>Sphingobacteriales</taxon>
        <taxon>Sphingobacteriaceae</taxon>
        <taxon>Pedobacter</taxon>
    </lineage>
</organism>
<dbReference type="InterPro" id="IPR000866">
    <property type="entry name" value="AhpC/TSA"/>
</dbReference>
<evidence type="ECO:0000313" key="3">
    <source>
        <dbReference type="EMBL" id="PWS33496.1"/>
    </source>
</evidence>
<dbReference type="GO" id="GO:0016209">
    <property type="term" value="F:antioxidant activity"/>
    <property type="evidence" value="ECO:0007669"/>
    <property type="project" value="InterPro"/>
</dbReference>
<evidence type="ECO:0000256" key="1">
    <source>
        <dbReference type="SAM" id="SignalP"/>
    </source>
</evidence>
<protein>
    <recommendedName>
        <fullName evidence="2">Thioredoxin domain-containing protein</fullName>
    </recommendedName>
</protein>
<dbReference type="InterPro" id="IPR050553">
    <property type="entry name" value="Thioredoxin_ResA/DsbE_sf"/>
</dbReference>
<dbReference type="InterPro" id="IPR013766">
    <property type="entry name" value="Thioredoxin_domain"/>
</dbReference>
<dbReference type="EMBL" id="QGNY01000001">
    <property type="protein sequence ID" value="PWS33496.1"/>
    <property type="molecule type" value="Genomic_DNA"/>
</dbReference>
<dbReference type="Pfam" id="PF00578">
    <property type="entry name" value="AhpC-TSA"/>
    <property type="match status" value="1"/>
</dbReference>
<reference evidence="4" key="1">
    <citation type="submission" date="2018-05" db="EMBL/GenBank/DDBJ databases">
        <title>Pedobacter paludis sp. nov., isolated from wetland soil.</title>
        <authorList>
            <person name="Zhang Y."/>
        </authorList>
    </citation>
    <scope>NUCLEOTIDE SEQUENCE [LARGE SCALE GENOMIC DNA]</scope>
    <source>
        <strain evidence="4">R-8</strain>
    </source>
</reference>
<keyword evidence="4" id="KW-1185">Reference proteome</keyword>
<dbReference type="RefSeq" id="WP_109928081.1">
    <property type="nucleotide sequence ID" value="NZ_QGNY01000001.1"/>
</dbReference>
<gene>
    <name evidence="3" type="ORF">DF947_02420</name>
</gene>
<dbReference type="CDD" id="cd02966">
    <property type="entry name" value="TlpA_like_family"/>
    <property type="match status" value="1"/>
</dbReference>
<dbReference type="SUPFAM" id="SSF52833">
    <property type="entry name" value="Thioredoxin-like"/>
    <property type="match status" value="1"/>
</dbReference>
<proteinExistence type="predicted"/>
<dbReference type="PROSITE" id="PS51352">
    <property type="entry name" value="THIOREDOXIN_2"/>
    <property type="match status" value="1"/>
</dbReference>
<evidence type="ECO:0000259" key="2">
    <source>
        <dbReference type="PROSITE" id="PS51352"/>
    </source>
</evidence>
<sequence>MLKKMLSLALLVISFYVNAQENVSKRQTLNDQSVVRGEDGMVYPYNAWKKLMATGKYGLKNRQTTTESGKPEYLIYELNEKQKASYFEGGAKPRPSDAFVMDQTFEGTKITDINGVKYDLRNLQGKVLVLYFWFIDGKSTNILIPQLNELAKEYKENKNVILLAVCNDDKYKIKAFLQNNPFDFNIVDDARDLSKKYNVKLFPTITVIDKNNQVKFSAVGSAPSTSYWVKKTIDESIAPN</sequence>
<dbReference type="InterPro" id="IPR036249">
    <property type="entry name" value="Thioredoxin-like_sf"/>
</dbReference>